<dbReference type="GO" id="GO:0032993">
    <property type="term" value="C:protein-DNA complex"/>
    <property type="evidence" value="ECO:0007669"/>
    <property type="project" value="TreeGrafter"/>
</dbReference>
<keyword evidence="3" id="KW-0804">Transcription</keyword>
<comment type="caution">
    <text evidence="8">The sequence shown here is derived from an EMBL/GenBank/DDBJ whole genome shotgun (WGS) entry which is preliminary data.</text>
</comment>
<dbReference type="PROSITE" id="PS50110">
    <property type="entry name" value="RESPONSE_REGULATORY"/>
    <property type="match status" value="1"/>
</dbReference>
<keyword evidence="9" id="KW-1185">Reference proteome</keyword>
<dbReference type="SUPFAM" id="SSF46894">
    <property type="entry name" value="C-terminal effector domain of the bipartite response regulators"/>
    <property type="match status" value="1"/>
</dbReference>
<evidence type="ECO:0000313" key="9">
    <source>
        <dbReference type="Proteomes" id="UP000295182"/>
    </source>
</evidence>
<evidence type="ECO:0000313" key="8">
    <source>
        <dbReference type="EMBL" id="TCP11882.1"/>
    </source>
</evidence>
<dbReference type="InterPro" id="IPR001867">
    <property type="entry name" value="OmpR/PhoB-type_DNA-bd"/>
</dbReference>
<name>A0A4R2MTP8_9BURK</name>
<keyword evidence="1" id="KW-0805">Transcription regulation</keyword>
<dbReference type="GO" id="GO:0006355">
    <property type="term" value="P:regulation of DNA-templated transcription"/>
    <property type="evidence" value="ECO:0007669"/>
    <property type="project" value="InterPro"/>
</dbReference>
<organism evidence="8 9">
    <name type="scientific">Simplicispira metamorpha</name>
    <dbReference type="NCBI Taxonomy" id="80881"/>
    <lineage>
        <taxon>Bacteria</taxon>
        <taxon>Pseudomonadati</taxon>
        <taxon>Pseudomonadota</taxon>
        <taxon>Betaproteobacteria</taxon>
        <taxon>Burkholderiales</taxon>
        <taxon>Comamonadaceae</taxon>
        <taxon>Simplicispira</taxon>
    </lineage>
</organism>
<evidence type="ECO:0000256" key="2">
    <source>
        <dbReference type="ARBA" id="ARBA00023125"/>
    </source>
</evidence>
<dbReference type="EMBL" id="SLXH01000040">
    <property type="protein sequence ID" value="TCP11882.1"/>
    <property type="molecule type" value="Genomic_DNA"/>
</dbReference>
<dbReference type="SMART" id="SM00448">
    <property type="entry name" value="REC"/>
    <property type="match status" value="1"/>
</dbReference>
<dbReference type="Gene3D" id="3.40.50.2300">
    <property type="match status" value="1"/>
</dbReference>
<evidence type="ECO:0000259" key="6">
    <source>
        <dbReference type="PROSITE" id="PS50110"/>
    </source>
</evidence>
<dbReference type="Pfam" id="PF00486">
    <property type="entry name" value="Trans_reg_C"/>
    <property type="match status" value="1"/>
</dbReference>
<dbReference type="Pfam" id="PF00072">
    <property type="entry name" value="Response_reg"/>
    <property type="match status" value="1"/>
</dbReference>
<dbReference type="Proteomes" id="UP000295182">
    <property type="component" value="Unassembled WGS sequence"/>
</dbReference>
<dbReference type="PROSITE" id="PS51755">
    <property type="entry name" value="OMPR_PHOB"/>
    <property type="match status" value="1"/>
</dbReference>
<proteinExistence type="predicted"/>
<dbReference type="GO" id="GO:0005829">
    <property type="term" value="C:cytosol"/>
    <property type="evidence" value="ECO:0007669"/>
    <property type="project" value="TreeGrafter"/>
</dbReference>
<dbReference type="GO" id="GO:0000156">
    <property type="term" value="F:phosphorelay response regulator activity"/>
    <property type="evidence" value="ECO:0007669"/>
    <property type="project" value="TreeGrafter"/>
</dbReference>
<feature type="domain" description="OmpR/PhoB-type" evidence="7">
    <location>
        <begin position="143"/>
        <end position="239"/>
    </location>
</feature>
<dbReference type="GO" id="GO:0000976">
    <property type="term" value="F:transcription cis-regulatory region binding"/>
    <property type="evidence" value="ECO:0007669"/>
    <property type="project" value="TreeGrafter"/>
</dbReference>
<feature type="domain" description="Response regulatory" evidence="6">
    <location>
        <begin position="16"/>
        <end position="130"/>
    </location>
</feature>
<dbReference type="PANTHER" id="PTHR48111:SF67">
    <property type="entry name" value="TRANSCRIPTIONAL REGULATORY PROTEIN TCTD"/>
    <property type="match status" value="1"/>
</dbReference>
<sequence>MPCPRCSGAKVPPTMQLLLVEDDPTMQATLQRALARRGMDVTAVGDGRSALARWTDLAPDAVVLDLTLPSMDGLQVLEQARARGLRTPVLILTARGTVGDRVLGLNAGADDYLPKPFDLDELEARLRALVRRSHDAVQAKSGSSAIQVGAISYEKESGAIYLNGIIMELTPRELALMHALLAQPGHAVAKERLYGLVFPGQLDVQYEAIEVVVYRLRKKLAGTRLTLMTLRGLGYLLKADTA</sequence>
<evidence type="ECO:0000256" key="1">
    <source>
        <dbReference type="ARBA" id="ARBA00023015"/>
    </source>
</evidence>
<evidence type="ECO:0000256" key="3">
    <source>
        <dbReference type="ARBA" id="ARBA00023163"/>
    </source>
</evidence>
<evidence type="ECO:0000259" key="7">
    <source>
        <dbReference type="PROSITE" id="PS51755"/>
    </source>
</evidence>
<keyword evidence="2 5" id="KW-0238">DNA-binding</keyword>
<dbReference type="SMART" id="SM00862">
    <property type="entry name" value="Trans_reg_C"/>
    <property type="match status" value="1"/>
</dbReference>
<dbReference type="Gene3D" id="1.10.10.10">
    <property type="entry name" value="Winged helix-like DNA-binding domain superfamily/Winged helix DNA-binding domain"/>
    <property type="match status" value="1"/>
</dbReference>
<dbReference type="InterPro" id="IPR001789">
    <property type="entry name" value="Sig_transdc_resp-reg_receiver"/>
</dbReference>
<dbReference type="InterPro" id="IPR039420">
    <property type="entry name" value="WalR-like"/>
</dbReference>
<keyword evidence="4" id="KW-0597">Phosphoprotein</keyword>
<dbReference type="CDD" id="cd17624">
    <property type="entry name" value="REC_OmpR_PmrA-like"/>
    <property type="match status" value="1"/>
</dbReference>
<dbReference type="InterPro" id="IPR011006">
    <property type="entry name" value="CheY-like_superfamily"/>
</dbReference>
<dbReference type="Gene3D" id="6.10.250.690">
    <property type="match status" value="1"/>
</dbReference>
<dbReference type="AlphaFoldDB" id="A0A4R2MTP8"/>
<feature type="modified residue" description="4-aspartylphosphate" evidence="4">
    <location>
        <position position="65"/>
    </location>
</feature>
<protein>
    <submittedName>
        <fullName evidence="8">Two-component system response regulator TctD</fullName>
    </submittedName>
</protein>
<accession>A0A4R2MTP8</accession>
<dbReference type="CDD" id="cd00383">
    <property type="entry name" value="trans_reg_C"/>
    <property type="match status" value="1"/>
</dbReference>
<gene>
    <name evidence="8" type="ORF">EV674_14015</name>
</gene>
<dbReference type="InterPro" id="IPR036388">
    <property type="entry name" value="WH-like_DNA-bd_sf"/>
</dbReference>
<evidence type="ECO:0000256" key="4">
    <source>
        <dbReference type="PROSITE-ProRule" id="PRU00169"/>
    </source>
</evidence>
<evidence type="ECO:0000256" key="5">
    <source>
        <dbReference type="PROSITE-ProRule" id="PRU01091"/>
    </source>
</evidence>
<dbReference type="SUPFAM" id="SSF52172">
    <property type="entry name" value="CheY-like"/>
    <property type="match status" value="1"/>
</dbReference>
<reference evidence="8 9" key="1">
    <citation type="submission" date="2019-03" db="EMBL/GenBank/DDBJ databases">
        <title>Genomic Encyclopedia of Type Strains, Phase IV (KMG-IV): sequencing the most valuable type-strain genomes for metagenomic binning, comparative biology and taxonomic classification.</title>
        <authorList>
            <person name="Goeker M."/>
        </authorList>
    </citation>
    <scope>NUCLEOTIDE SEQUENCE [LARGE SCALE GENOMIC DNA]</scope>
    <source>
        <strain evidence="8 9">DSM 1837</strain>
    </source>
</reference>
<dbReference type="InterPro" id="IPR016032">
    <property type="entry name" value="Sig_transdc_resp-reg_C-effctor"/>
</dbReference>
<dbReference type="PANTHER" id="PTHR48111">
    <property type="entry name" value="REGULATOR OF RPOS"/>
    <property type="match status" value="1"/>
</dbReference>
<feature type="DNA-binding region" description="OmpR/PhoB-type" evidence="5">
    <location>
        <begin position="143"/>
        <end position="239"/>
    </location>
</feature>